<dbReference type="EMBL" id="JABELX010000027">
    <property type="protein sequence ID" value="NNH75777.1"/>
    <property type="molecule type" value="Genomic_DNA"/>
</dbReference>
<evidence type="ECO:0000256" key="3">
    <source>
        <dbReference type="SAM" id="SignalP"/>
    </source>
</evidence>
<feature type="signal peptide" evidence="3">
    <location>
        <begin position="1"/>
        <end position="26"/>
    </location>
</feature>
<evidence type="ECO:0000256" key="2">
    <source>
        <dbReference type="PIRSR" id="PIRSR637460-2"/>
    </source>
</evidence>
<dbReference type="InterPro" id="IPR037460">
    <property type="entry name" value="SEST-like"/>
</dbReference>
<evidence type="ECO:0000313" key="6">
    <source>
        <dbReference type="Proteomes" id="UP000586827"/>
    </source>
</evidence>
<name>A0A849CGI6_9NOCA</name>
<evidence type="ECO:0000313" key="5">
    <source>
        <dbReference type="EMBL" id="NNH75777.1"/>
    </source>
</evidence>
<dbReference type="InterPro" id="IPR013830">
    <property type="entry name" value="SGNH_hydro"/>
</dbReference>
<protein>
    <submittedName>
        <fullName evidence="5">SGNH/GDSL hydrolase family protein</fullName>
    </submittedName>
</protein>
<feature type="active site" description="Nucleophile" evidence="1">
    <location>
        <position position="44"/>
    </location>
</feature>
<proteinExistence type="predicted"/>
<feature type="disulfide bond" evidence="2">
    <location>
        <begin position="62"/>
        <end position="87"/>
    </location>
</feature>
<dbReference type="GO" id="GO:0019433">
    <property type="term" value="P:triglyceride catabolic process"/>
    <property type="evidence" value="ECO:0007669"/>
    <property type="project" value="TreeGrafter"/>
</dbReference>
<reference evidence="5 6" key="1">
    <citation type="submission" date="2020-05" db="EMBL/GenBank/DDBJ databases">
        <title>MicrobeNet Type strains.</title>
        <authorList>
            <person name="Nicholson A.C."/>
        </authorList>
    </citation>
    <scope>NUCLEOTIDE SEQUENCE [LARGE SCALE GENOMIC DNA]</scope>
    <source>
        <strain evidence="5 6">JCM 3224</strain>
    </source>
</reference>
<feature type="disulfide bond" evidence="2">
    <location>
        <begin position="181"/>
        <end position="220"/>
    </location>
</feature>
<feature type="active site" evidence="1">
    <location>
        <position position="241"/>
    </location>
</feature>
<dbReference type="SUPFAM" id="SSF52266">
    <property type="entry name" value="SGNH hydrolase"/>
    <property type="match status" value="1"/>
</dbReference>
<dbReference type="PANTHER" id="PTHR37981:SF1">
    <property type="entry name" value="SGNH HYDROLASE-TYPE ESTERASE DOMAIN-CONTAINING PROTEIN"/>
    <property type="match status" value="1"/>
</dbReference>
<keyword evidence="2" id="KW-1015">Disulfide bond</keyword>
<dbReference type="Proteomes" id="UP000586827">
    <property type="component" value="Unassembled WGS sequence"/>
</dbReference>
<evidence type="ECO:0000259" key="4">
    <source>
        <dbReference type="Pfam" id="PF13472"/>
    </source>
</evidence>
<dbReference type="Pfam" id="PF13472">
    <property type="entry name" value="Lipase_GDSL_2"/>
    <property type="match status" value="1"/>
</dbReference>
<dbReference type="Gene3D" id="3.40.50.1110">
    <property type="entry name" value="SGNH hydrolase"/>
    <property type="match status" value="2"/>
</dbReference>
<feature type="domain" description="SGNH hydrolase-type esterase" evidence="4">
    <location>
        <begin position="40"/>
        <end position="248"/>
    </location>
</feature>
<accession>A0A849CGI6</accession>
<dbReference type="AlphaFoldDB" id="A0A849CGI6"/>
<dbReference type="RefSeq" id="WP_067529050.1">
    <property type="nucleotide sequence ID" value="NZ_JABELX010000027.1"/>
</dbReference>
<keyword evidence="3" id="KW-0732">Signal</keyword>
<sequence length="260" mass="27586">MRATGPRRIALLTAIAAALSITTVGAVPTESAPRFDKYVALGDSAAAVGSVDKLKPDSPRFCRRAEDNYPSVLAHTLGVTEFVDVSCSGAKPSNMTAPQYGMNGPPNPPQLDALTPDTDLVTITIGANDVGAFNVNVITDQQLDTMRARVGAILDDIHRRAPHATVVLTTYLRYLPPHGNCYGIIDHGGGQRLTDALREVAATHSARFADSYAKTGHDICQPPDTRWVNGPVPDTPTVPLHANLAGQEYLASVITIAVLD</sequence>
<dbReference type="InterPro" id="IPR036514">
    <property type="entry name" value="SGNH_hydro_sf"/>
</dbReference>
<gene>
    <name evidence="5" type="ORF">HLB23_39010</name>
</gene>
<dbReference type="CDD" id="cd01823">
    <property type="entry name" value="SEST_like"/>
    <property type="match status" value="1"/>
</dbReference>
<organism evidence="5 6">
    <name type="scientific">Nocardia uniformis</name>
    <dbReference type="NCBI Taxonomy" id="53432"/>
    <lineage>
        <taxon>Bacteria</taxon>
        <taxon>Bacillati</taxon>
        <taxon>Actinomycetota</taxon>
        <taxon>Actinomycetes</taxon>
        <taxon>Mycobacteriales</taxon>
        <taxon>Nocardiaceae</taxon>
        <taxon>Nocardia</taxon>
    </lineage>
</organism>
<keyword evidence="5" id="KW-0378">Hydrolase</keyword>
<comment type="caution">
    <text evidence="5">The sequence shown here is derived from an EMBL/GenBank/DDBJ whole genome shotgun (WGS) entry which is preliminary data.</text>
</comment>
<dbReference type="GO" id="GO:0004806">
    <property type="term" value="F:triacylglycerol lipase activity"/>
    <property type="evidence" value="ECO:0007669"/>
    <property type="project" value="TreeGrafter"/>
</dbReference>
<keyword evidence="6" id="KW-1185">Reference proteome</keyword>
<evidence type="ECO:0000256" key="1">
    <source>
        <dbReference type="PIRSR" id="PIRSR637460-1"/>
    </source>
</evidence>
<feature type="chain" id="PRO_5032955109" evidence="3">
    <location>
        <begin position="27"/>
        <end position="260"/>
    </location>
</feature>
<dbReference type="PANTHER" id="PTHR37981">
    <property type="entry name" value="LIPASE 2"/>
    <property type="match status" value="1"/>
</dbReference>